<proteinExistence type="predicted"/>
<feature type="region of interest" description="Disordered" evidence="1">
    <location>
        <begin position="1"/>
        <end position="52"/>
    </location>
</feature>
<protein>
    <submittedName>
        <fullName evidence="2">Uncharacterized protein</fullName>
    </submittedName>
</protein>
<name>A0A5B0RFX8_PUCGR</name>
<evidence type="ECO:0000313" key="2">
    <source>
        <dbReference type="EMBL" id="KAA1124098.1"/>
    </source>
</evidence>
<organism evidence="2 3">
    <name type="scientific">Puccinia graminis f. sp. tritici</name>
    <dbReference type="NCBI Taxonomy" id="56615"/>
    <lineage>
        <taxon>Eukaryota</taxon>
        <taxon>Fungi</taxon>
        <taxon>Dikarya</taxon>
        <taxon>Basidiomycota</taxon>
        <taxon>Pucciniomycotina</taxon>
        <taxon>Pucciniomycetes</taxon>
        <taxon>Pucciniales</taxon>
        <taxon>Pucciniaceae</taxon>
        <taxon>Puccinia</taxon>
    </lineage>
</organism>
<dbReference type="AlphaFoldDB" id="A0A5B0RFX8"/>
<dbReference type="EMBL" id="VDEP01000205">
    <property type="protein sequence ID" value="KAA1124098.1"/>
    <property type="molecule type" value="Genomic_DNA"/>
</dbReference>
<comment type="caution">
    <text evidence="2">The sequence shown here is derived from an EMBL/GenBank/DDBJ whole genome shotgun (WGS) entry which is preliminary data.</text>
</comment>
<feature type="region of interest" description="Disordered" evidence="1">
    <location>
        <begin position="66"/>
        <end position="165"/>
    </location>
</feature>
<evidence type="ECO:0000256" key="1">
    <source>
        <dbReference type="SAM" id="MobiDB-lite"/>
    </source>
</evidence>
<feature type="compositionally biased region" description="Polar residues" evidence="1">
    <location>
        <begin position="1"/>
        <end position="19"/>
    </location>
</feature>
<evidence type="ECO:0000313" key="3">
    <source>
        <dbReference type="Proteomes" id="UP000325313"/>
    </source>
</evidence>
<gene>
    <name evidence="2" type="ORF">PGTUg99_027228</name>
</gene>
<feature type="compositionally biased region" description="Polar residues" evidence="1">
    <location>
        <begin position="71"/>
        <end position="88"/>
    </location>
</feature>
<accession>A0A5B0RFX8</accession>
<reference evidence="2 3" key="1">
    <citation type="submission" date="2019-05" db="EMBL/GenBank/DDBJ databases">
        <title>Emergence of the Ug99 lineage of the wheat stem rust pathogen through somatic hybridization.</title>
        <authorList>
            <person name="Li F."/>
            <person name="Upadhyaya N.M."/>
            <person name="Sperschneider J."/>
            <person name="Matny O."/>
            <person name="Nguyen-Phuc H."/>
            <person name="Mago R."/>
            <person name="Raley C."/>
            <person name="Miller M.E."/>
            <person name="Silverstein K.A.T."/>
            <person name="Henningsen E."/>
            <person name="Hirsch C.D."/>
            <person name="Visser B."/>
            <person name="Pretorius Z.A."/>
            <person name="Steffenson B.J."/>
            <person name="Schwessinger B."/>
            <person name="Dodds P.N."/>
            <person name="Figueroa M."/>
        </authorList>
    </citation>
    <scope>NUCLEOTIDE SEQUENCE [LARGE SCALE GENOMIC DNA]</scope>
    <source>
        <strain evidence="2 3">Ug99</strain>
    </source>
</reference>
<dbReference type="Proteomes" id="UP000325313">
    <property type="component" value="Unassembled WGS sequence"/>
</dbReference>
<sequence length="165" mass="17573">MNYYNTHNNHSQTGLSTNAPAVGDIGNQPANITPHRNRSSVATNTPDGGQLGPHCITPTNVCYHPHRGPQDTASAGGLTTQAFPSSMTGRHGNIQDHRPHENQTANNTDGREHTNLDGPNLGEYNDPTDDYSDLIGTGLMPPSDTRPPDGTNPQEDLDLPPPVGP</sequence>